<dbReference type="AlphaFoldDB" id="A0A1X3GTL1"/>
<keyword evidence="1" id="KW-0175">Coiled coil</keyword>
<proteinExistence type="predicted"/>
<gene>
    <name evidence="2" type="ORF">BSZ18_01760</name>
</gene>
<evidence type="ECO:0000313" key="2">
    <source>
        <dbReference type="EMBL" id="OSJ18653.1"/>
    </source>
</evidence>
<comment type="caution">
    <text evidence="2">The sequence shown here is derived from an EMBL/GenBank/DDBJ whole genome shotgun (WGS) entry which is preliminary data.</text>
</comment>
<dbReference type="EMBL" id="NAFI01000126">
    <property type="protein sequence ID" value="OSJ18653.1"/>
    <property type="molecule type" value="Genomic_DNA"/>
</dbReference>
<dbReference type="OrthoDB" id="9913965at2"/>
<accession>A0A1X3GTL1</accession>
<protein>
    <submittedName>
        <fullName evidence="2">Uncharacterized protein</fullName>
    </submittedName>
</protein>
<evidence type="ECO:0000256" key="1">
    <source>
        <dbReference type="SAM" id="Coils"/>
    </source>
</evidence>
<dbReference type="RefSeq" id="WP_085357322.1">
    <property type="nucleotide sequence ID" value="NZ_NAFF01000042.1"/>
</dbReference>
<name>A0A1X3GTL1_9BRAD</name>
<feature type="coiled-coil region" evidence="1">
    <location>
        <begin position="32"/>
        <end position="75"/>
    </location>
</feature>
<organism evidence="2 3">
    <name type="scientific">Bradyrhizobium canariense</name>
    <dbReference type="NCBI Taxonomy" id="255045"/>
    <lineage>
        <taxon>Bacteria</taxon>
        <taxon>Pseudomonadati</taxon>
        <taxon>Pseudomonadota</taxon>
        <taxon>Alphaproteobacteria</taxon>
        <taxon>Hyphomicrobiales</taxon>
        <taxon>Nitrobacteraceae</taxon>
        <taxon>Bradyrhizobium</taxon>
    </lineage>
</organism>
<dbReference type="Proteomes" id="UP000193553">
    <property type="component" value="Unassembled WGS sequence"/>
</dbReference>
<evidence type="ECO:0000313" key="3">
    <source>
        <dbReference type="Proteomes" id="UP000193553"/>
    </source>
</evidence>
<sequence length="88" mass="10474">MGVERMHSPRYWLMRAEEFHAKAGNCQFPETRDTLRKVAENYEELARRAEQVVTLAELDERNLEARRVAQEYADDERAVTTQLRHRIN</sequence>
<reference evidence="2 3" key="1">
    <citation type="submission" date="2017-03" db="EMBL/GenBank/DDBJ databases">
        <title>Whole genome sequences of fourteen strains of Bradyrhizobium canariense and one strain of Bradyrhizobium japonicum isolated from Lupinus (Papilionoideae: Genisteae) species in Algeria.</title>
        <authorList>
            <person name="Crovadore J."/>
            <person name="Chekireb D."/>
            <person name="Brachmann A."/>
            <person name="Chablais R."/>
            <person name="Cochard B."/>
            <person name="Lefort F."/>
        </authorList>
    </citation>
    <scope>NUCLEOTIDE SEQUENCE [LARGE SCALE GENOMIC DNA]</scope>
    <source>
        <strain evidence="2 3">UBMA195</strain>
    </source>
</reference>